<accession>A0A4Q1U900</accession>
<organism evidence="1 2">
    <name type="scientific">Rhizobium leguminosarum</name>
    <dbReference type="NCBI Taxonomy" id="384"/>
    <lineage>
        <taxon>Bacteria</taxon>
        <taxon>Pseudomonadati</taxon>
        <taxon>Pseudomonadota</taxon>
        <taxon>Alphaproteobacteria</taxon>
        <taxon>Hyphomicrobiales</taxon>
        <taxon>Rhizobiaceae</taxon>
        <taxon>Rhizobium/Agrobacterium group</taxon>
        <taxon>Rhizobium</taxon>
    </lineage>
</organism>
<evidence type="ECO:0000313" key="2">
    <source>
        <dbReference type="Proteomes" id="UP000290767"/>
    </source>
</evidence>
<dbReference type="AlphaFoldDB" id="A0A4Q1U900"/>
<dbReference type="EMBL" id="MZMU01000003">
    <property type="protein sequence ID" value="RXT28254.1"/>
    <property type="molecule type" value="Genomic_DNA"/>
</dbReference>
<reference evidence="1 2" key="1">
    <citation type="submission" date="2017-03" db="EMBL/GenBank/DDBJ databases">
        <authorList>
            <person name="Safronova V.I."/>
            <person name="Sazanova A.L."/>
            <person name="Chirak E.R."/>
        </authorList>
    </citation>
    <scope>NUCLEOTIDE SEQUENCE [LARGE SCALE GENOMIC DNA]</scope>
    <source>
        <strain evidence="1 2">Tri-43</strain>
    </source>
</reference>
<sequence length="71" mass="7765">MLQRPKHGRYDASAVEARVSVVEKTGFAGPLIRPTGTFSPRGEEGIETLRHIPFASETEAFLTPTHIPHPA</sequence>
<gene>
    <name evidence="1" type="ORF">B5P46_05475</name>
</gene>
<protein>
    <submittedName>
        <fullName evidence="1">Uncharacterized protein</fullName>
    </submittedName>
</protein>
<evidence type="ECO:0000313" key="1">
    <source>
        <dbReference type="EMBL" id="RXT28254.1"/>
    </source>
</evidence>
<name>A0A4Q1U900_RHILE</name>
<comment type="caution">
    <text evidence="1">The sequence shown here is derived from an EMBL/GenBank/DDBJ whole genome shotgun (WGS) entry which is preliminary data.</text>
</comment>
<dbReference type="Proteomes" id="UP000290767">
    <property type="component" value="Unassembled WGS sequence"/>
</dbReference>
<proteinExistence type="predicted"/>